<name>A0A087CK10_9BIFI</name>
<evidence type="ECO:0000259" key="9">
    <source>
        <dbReference type="PROSITE" id="PS51755"/>
    </source>
</evidence>
<dbReference type="RefSeq" id="WP_051921429.1">
    <property type="nucleotide sequence ID" value="NZ_JGZI01000006.1"/>
</dbReference>
<dbReference type="Pfam" id="PF00072">
    <property type="entry name" value="Response_reg"/>
    <property type="match status" value="1"/>
</dbReference>
<evidence type="ECO:0000256" key="6">
    <source>
        <dbReference type="PROSITE-ProRule" id="PRU00169"/>
    </source>
</evidence>
<dbReference type="InterPro" id="IPR001867">
    <property type="entry name" value="OmpR/PhoB-type_DNA-bd"/>
</dbReference>
<keyword evidence="1 6" id="KW-0597">Phosphoprotein</keyword>
<dbReference type="PANTHER" id="PTHR48111:SF1">
    <property type="entry name" value="TWO-COMPONENT RESPONSE REGULATOR ORR33"/>
    <property type="match status" value="1"/>
</dbReference>
<dbReference type="GO" id="GO:0000976">
    <property type="term" value="F:transcription cis-regulatory region binding"/>
    <property type="evidence" value="ECO:0007669"/>
    <property type="project" value="TreeGrafter"/>
</dbReference>
<gene>
    <name evidence="10" type="ORF">BPSY_0302</name>
</gene>
<feature type="domain" description="OmpR/PhoB-type" evidence="9">
    <location>
        <begin position="143"/>
        <end position="236"/>
    </location>
</feature>
<dbReference type="OrthoDB" id="3197131at2"/>
<dbReference type="PANTHER" id="PTHR48111">
    <property type="entry name" value="REGULATOR OF RPOS"/>
    <property type="match status" value="1"/>
</dbReference>
<dbReference type="PROSITE" id="PS51755">
    <property type="entry name" value="OMPR_PHOB"/>
    <property type="match status" value="1"/>
</dbReference>
<dbReference type="InterPro" id="IPR039420">
    <property type="entry name" value="WalR-like"/>
</dbReference>
<dbReference type="SMART" id="SM00448">
    <property type="entry name" value="REC"/>
    <property type="match status" value="1"/>
</dbReference>
<evidence type="ECO:0000256" key="1">
    <source>
        <dbReference type="ARBA" id="ARBA00022553"/>
    </source>
</evidence>
<dbReference type="InterPro" id="IPR001789">
    <property type="entry name" value="Sig_transdc_resp-reg_receiver"/>
</dbReference>
<comment type="caution">
    <text evidence="10">The sequence shown here is derived from an EMBL/GenBank/DDBJ whole genome shotgun (WGS) entry which is preliminary data.</text>
</comment>
<dbReference type="InterPro" id="IPR036388">
    <property type="entry name" value="WH-like_DNA-bd_sf"/>
</dbReference>
<dbReference type="AlphaFoldDB" id="A0A087CK10"/>
<dbReference type="SUPFAM" id="SSF52172">
    <property type="entry name" value="CheY-like"/>
    <property type="match status" value="1"/>
</dbReference>
<keyword evidence="3" id="KW-0805">Transcription regulation</keyword>
<sequence>MNELDDSHSRYALSDPIKLLQPSLLLIEDDPQMGGILMELLEDDYRAHWVTTGKAAIHEFGMNPYDAVIVDRRLPDMDGLDFVRSARREGITVPMLMLTALSSTEEIVSGLDAGANDYLSKPFRFEELNARTRSLLRGYQAQQQSHAIGDWTFKEHRGLIESPSGINIQLSPAEASLLKALCINPDRVFTRKELLMAAFSRDAGEGTIDTYVSYIRRKTVKGLIMTVRGKGYCLGNPMESDPI</sequence>
<evidence type="ECO:0000313" key="10">
    <source>
        <dbReference type="EMBL" id="KFI83610.1"/>
    </source>
</evidence>
<dbReference type="SMART" id="SM00862">
    <property type="entry name" value="Trans_reg_C"/>
    <property type="match status" value="1"/>
</dbReference>
<protein>
    <submittedName>
        <fullName evidence="10">Two-component system response regulator</fullName>
    </submittedName>
</protein>
<organism evidence="10 11">
    <name type="scientific">Bifidobacterium psychraerophilum</name>
    <dbReference type="NCBI Taxonomy" id="218140"/>
    <lineage>
        <taxon>Bacteria</taxon>
        <taxon>Bacillati</taxon>
        <taxon>Actinomycetota</taxon>
        <taxon>Actinomycetes</taxon>
        <taxon>Bifidobacteriales</taxon>
        <taxon>Bifidobacteriaceae</taxon>
        <taxon>Bifidobacterium</taxon>
    </lineage>
</organism>
<proteinExistence type="predicted"/>
<dbReference type="Proteomes" id="UP000029050">
    <property type="component" value="Unassembled WGS sequence"/>
</dbReference>
<dbReference type="Gene3D" id="3.40.50.2300">
    <property type="match status" value="1"/>
</dbReference>
<keyword evidence="5" id="KW-0804">Transcription</keyword>
<keyword evidence="2" id="KW-0902">Two-component regulatory system</keyword>
<evidence type="ECO:0000313" key="11">
    <source>
        <dbReference type="Proteomes" id="UP000029050"/>
    </source>
</evidence>
<dbReference type="CDD" id="cd00383">
    <property type="entry name" value="trans_reg_C"/>
    <property type="match status" value="1"/>
</dbReference>
<dbReference type="PROSITE" id="PS50110">
    <property type="entry name" value="RESPONSE_REGULATORY"/>
    <property type="match status" value="1"/>
</dbReference>
<evidence type="ECO:0000256" key="2">
    <source>
        <dbReference type="ARBA" id="ARBA00023012"/>
    </source>
</evidence>
<feature type="domain" description="Response regulatory" evidence="8">
    <location>
        <begin position="23"/>
        <end position="136"/>
    </location>
</feature>
<dbReference type="EMBL" id="JGZI01000006">
    <property type="protein sequence ID" value="KFI83610.1"/>
    <property type="molecule type" value="Genomic_DNA"/>
</dbReference>
<dbReference type="GO" id="GO:0032993">
    <property type="term" value="C:protein-DNA complex"/>
    <property type="evidence" value="ECO:0007669"/>
    <property type="project" value="TreeGrafter"/>
</dbReference>
<accession>A0A087CK10</accession>
<dbReference type="eggNOG" id="COG0745">
    <property type="taxonomic scope" value="Bacteria"/>
</dbReference>
<feature type="DNA-binding region" description="OmpR/PhoB-type" evidence="7">
    <location>
        <begin position="143"/>
        <end position="236"/>
    </location>
</feature>
<evidence type="ECO:0000256" key="5">
    <source>
        <dbReference type="ARBA" id="ARBA00023163"/>
    </source>
</evidence>
<dbReference type="STRING" id="218140.BPSY_0302"/>
<keyword evidence="11" id="KW-1185">Reference proteome</keyword>
<dbReference type="GO" id="GO:0006355">
    <property type="term" value="P:regulation of DNA-templated transcription"/>
    <property type="evidence" value="ECO:0007669"/>
    <property type="project" value="InterPro"/>
</dbReference>
<dbReference type="GO" id="GO:0005829">
    <property type="term" value="C:cytosol"/>
    <property type="evidence" value="ECO:0007669"/>
    <property type="project" value="TreeGrafter"/>
</dbReference>
<keyword evidence="4 7" id="KW-0238">DNA-binding</keyword>
<evidence type="ECO:0000259" key="8">
    <source>
        <dbReference type="PROSITE" id="PS50110"/>
    </source>
</evidence>
<dbReference type="InterPro" id="IPR011006">
    <property type="entry name" value="CheY-like_superfamily"/>
</dbReference>
<dbReference type="Gene3D" id="1.10.10.10">
    <property type="entry name" value="Winged helix-like DNA-binding domain superfamily/Winged helix DNA-binding domain"/>
    <property type="match status" value="1"/>
</dbReference>
<evidence type="ECO:0000256" key="7">
    <source>
        <dbReference type="PROSITE-ProRule" id="PRU01091"/>
    </source>
</evidence>
<feature type="modified residue" description="4-aspartylphosphate" evidence="6">
    <location>
        <position position="71"/>
    </location>
</feature>
<evidence type="ECO:0000256" key="4">
    <source>
        <dbReference type="ARBA" id="ARBA00023125"/>
    </source>
</evidence>
<dbReference type="GeneID" id="98299531"/>
<dbReference type="Pfam" id="PF00486">
    <property type="entry name" value="Trans_reg_C"/>
    <property type="match status" value="1"/>
</dbReference>
<reference evidence="10 11" key="1">
    <citation type="submission" date="2014-03" db="EMBL/GenBank/DDBJ databases">
        <title>Genomics of Bifidobacteria.</title>
        <authorList>
            <person name="Ventura M."/>
            <person name="Milani C."/>
            <person name="Lugli G.A."/>
        </authorList>
    </citation>
    <scope>NUCLEOTIDE SEQUENCE [LARGE SCALE GENOMIC DNA]</scope>
    <source>
        <strain evidence="10 11">LMG 21775</strain>
    </source>
</reference>
<dbReference type="GO" id="GO:0000156">
    <property type="term" value="F:phosphorelay response regulator activity"/>
    <property type="evidence" value="ECO:0007669"/>
    <property type="project" value="TreeGrafter"/>
</dbReference>
<evidence type="ECO:0000256" key="3">
    <source>
        <dbReference type="ARBA" id="ARBA00023015"/>
    </source>
</evidence>